<keyword evidence="6" id="KW-1185">Reference proteome</keyword>
<proteinExistence type="predicted"/>
<dbReference type="InterPro" id="IPR037923">
    <property type="entry name" value="HTH-like"/>
</dbReference>
<protein>
    <submittedName>
        <fullName evidence="5">AraC family transcriptional regulator</fullName>
    </submittedName>
</protein>
<evidence type="ECO:0000259" key="4">
    <source>
        <dbReference type="PROSITE" id="PS01124"/>
    </source>
</evidence>
<dbReference type="SUPFAM" id="SSF51215">
    <property type="entry name" value="Regulatory protein AraC"/>
    <property type="match status" value="1"/>
</dbReference>
<dbReference type="Proteomes" id="UP000325161">
    <property type="component" value="Chromosome"/>
</dbReference>
<dbReference type="InterPro" id="IPR050204">
    <property type="entry name" value="AraC_XylS_family_regulators"/>
</dbReference>
<keyword evidence="3" id="KW-0804">Transcription</keyword>
<dbReference type="SMART" id="SM00342">
    <property type="entry name" value="HTH_ARAC"/>
    <property type="match status" value="1"/>
</dbReference>
<dbReference type="GO" id="GO:0043565">
    <property type="term" value="F:sequence-specific DNA binding"/>
    <property type="evidence" value="ECO:0007669"/>
    <property type="project" value="InterPro"/>
</dbReference>
<sequence length="284" mass="31915">MSTGKRRTANEDWVQIRRDPDTGIESVHAHFRGHAYDPHDHDEVLVGITHQGVQRFRCHRSVHTSTPGRAMLIEPGAVHDGHAPEDVGFTYGMLYLPQAWVASMMQRLGQWDASAILPAFRNTLTDDALLSKAIQQAFLAIHQSEGRLARDQSLDRMMGLMSTHLHTRAPLDSNDSAAQLGRAQEFLHAQMGRDIGLDELASHSGIDRFRLSRQFSRSFGLSPHAYLVRLRLRKARALLAGGQDPAQVALEVGFADQSHMGRWFQRAYRITPAAYRRHCTNVLD</sequence>
<dbReference type="Pfam" id="PF12833">
    <property type="entry name" value="HTH_18"/>
    <property type="match status" value="1"/>
</dbReference>
<dbReference type="PANTHER" id="PTHR46796:SF2">
    <property type="entry name" value="TRANSCRIPTIONAL REGULATORY PROTEIN"/>
    <property type="match status" value="1"/>
</dbReference>
<dbReference type="PROSITE" id="PS01124">
    <property type="entry name" value="HTH_ARAC_FAMILY_2"/>
    <property type="match status" value="1"/>
</dbReference>
<dbReference type="KEGG" id="pacr:FXN63_12745"/>
<dbReference type="PANTHER" id="PTHR46796">
    <property type="entry name" value="HTH-TYPE TRANSCRIPTIONAL ACTIVATOR RHAS-RELATED"/>
    <property type="match status" value="1"/>
</dbReference>
<name>A0A5C0AYW3_9BURK</name>
<dbReference type="OrthoDB" id="3631840at2"/>
<organism evidence="5 6">
    <name type="scientific">Pigmentiphaga aceris</name>
    <dbReference type="NCBI Taxonomy" id="1940612"/>
    <lineage>
        <taxon>Bacteria</taxon>
        <taxon>Pseudomonadati</taxon>
        <taxon>Pseudomonadota</taxon>
        <taxon>Betaproteobacteria</taxon>
        <taxon>Burkholderiales</taxon>
        <taxon>Alcaligenaceae</taxon>
        <taxon>Pigmentiphaga</taxon>
    </lineage>
</organism>
<gene>
    <name evidence="5" type="ORF">FXN63_12745</name>
</gene>
<evidence type="ECO:0000313" key="5">
    <source>
        <dbReference type="EMBL" id="QEI06603.1"/>
    </source>
</evidence>
<keyword evidence="1" id="KW-0805">Transcription regulation</keyword>
<feature type="domain" description="HTH araC/xylS-type" evidence="4">
    <location>
        <begin position="181"/>
        <end position="278"/>
    </location>
</feature>
<dbReference type="Pfam" id="PF02311">
    <property type="entry name" value="AraC_binding"/>
    <property type="match status" value="1"/>
</dbReference>
<evidence type="ECO:0000256" key="3">
    <source>
        <dbReference type="ARBA" id="ARBA00023163"/>
    </source>
</evidence>
<evidence type="ECO:0000313" key="6">
    <source>
        <dbReference type="Proteomes" id="UP000325161"/>
    </source>
</evidence>
<dbReference type="Gene3D" id="1.10.10.60">
    <property type="entry name" value="Homeodomain-like"/>
    <property type="match status" value="2"/>
</dbReference>
<dbReference type="AlphaFoldDB" id="A0A5C0AYW3"/>
<dbReference type="SUPFAM" id="SSF46689">
    <property type="entry name" value="Homeodomain-like"/>
    <property type="match status" value="2"/>
</dbReference>
<dbReference type="InterPro" id="IPR009057">
    <property type="entry name" value="Homeodomain-like_sf"/>
</dbReference>
<evidence type="ECO:0000256" key="1">
    <source>
        <dbReference type="ARBA" id="ARBA00023015"/>
    </source>
</evidence>
<accession>A0A5C0AYW3</accession>
<keyword evidence="2" id="KW-0238">DNA-binding</keyword>
<dbReference type="InterPro" id="IPR018060">
    <property type="entry name" value="HTH_AraC"/>
</dbReference>
<dbReference type="RefSeq" id="WP_148815365.1">
    <property type="nucleotide sequence ID" value="NZ_CP043046.1"/>
</dbReference>
<reference evidence="5 6" key="1">
    <citation type="submission" date="2019-08" db="EMBL/GenBank/DDBJ databases">
        <title>Amphibian skin-associated Pigmentiphaga: genome sequence and occurrence across geography and hosts.</title>
        <authorList>
            <person name="Bletz M.C."/>
            <person name="Bunk B."/>
            <person name="Sproeer C."/>
            <person name="Biwer P."/>
            <person name="Reiter S."/>
            <person name="Rabemananjara F.C.E."/>
            <person name="Schulz S."/>
            <person name="Overmann J."/>
            <person name="Vences M."/>
        </authorList>
    </citation>
    <scope>NUCLEOTIDE SEQUENCE [LARGE SCALE GENOMIC DNA]</scope>
    <source>
        <strain evidence="5 6">Mada1488</strain>
    </source>
</reference>
<dbReference type="InterPro" id="IPR003313">
    <property type="entry name" value="AraC-bd"/>
</dbReference>
<dbReference type="EMBL" id="CP043046">
    <property type="protein sequence ID" value="QEI06603.1"/>
    <property type="molecule type" value="Genomic_DNA"/>
</dbReference>
<dbReference type="GO" id="GO:0003700">
    <property type="term" value="F:DNA-binding transcription factor activity"/>
    <property type="evidence" value="ECO:0007669"/>
    <property type="project" value="InterPro"/>
</dbReference>
<evidence type="ECO:0000256" key="2">
    <source>
        <dbReference type="ARBA" id="ARBA00023125"/>
    </source>
</evidence>